<keyword evidence="2" id="KW-1185">Reference proteome</keyword>
<comment type="caution">
    <text evidence="1">The sequence shown here is derived from an EMBL/GenBank/DDBJ whole genome shotgun (WGS) entry which is preliminary data.</text>
</comment>
<dbReference type="EMBL" id="LEKV01005271">
    <property type="protein sequence ID" value="KVH89274.1"/>
    <property type="molecule type" value="Genomic_DNA"/>
</dbReference>
<dbReference type="OMA" id="EMFENQM"/>
<sequence length="147" mass="16670">MANGGENLHLHWNSSDKSVMEMYLYVILEEGFSHDKNGTIDCLTAVEDVEIVTGVLNFATSSASKVYINLNIDYMLALADRFANVCPRLHLGVSSGKVKKTVEEEMFENQMNIQQLLQGEWNNKPKVFDPDHVLEKEYKPVDPTTFE</sequence>
<dbReference type="Gramene" id="KVH89274">
    <property type="protein sequence ID" value="KVH89274"/>
    <property type="gene ID" value="Ccrd_008738"/>
</dbReference>
<reference evidence="1 2" key="1">
    <citation type="journal article" date="2016" name="Sci. Rep.">
        <title>The genome sequence of the outbreeding globe artichoke constructed de novo incorporating a phase-aware low-pass sequencing strategy of F1 progeny.</title>
        <authorList>
            <person name="Scaglione D."/>
            <person name="Reyes-Chin-Wo S."/>
            <person name="Acquadro A."/>
            <person name="Froenicke L."/>
            <person name="Portis E."/>
            <person name="Beitel C."/>
            <person name="Tirone M."/>
            <person name="Mauro R."/>
            <person name="Lo Monaco A."/>
            <person name="Mauromicale G."/>
            <person name="Faccioli P."/>
            <person name="Cattivelli L."/>
            <person name="Rieseberg L."/>
            <person name="Michelmore R."/>
            <person name="Lanteri S."/>
        </authorList>
    </citation>
    <scope>NUCLEOTIDE SEQUENCE [LARGE SCALE GENOMIC DNA]</scope>
    <source>
        <strain evidence="1">2C</strain>
    </source>
</reference>
<gene>
    <name evidence="1" type="ORF">Ccrd_008738</name>
</gene>
<dbReference type="AlphaFoldDB" id="A0A118JSJ2"/>
<name>A0A118JSJ2_CYNCS</name>
<evidence type="ECO:0000313" key="2">
    <source>
        <dbReference type="Proteomes" id="UP000243975"/>
    </source>
</evidence>
<protein>
    <submittedName>
        <fullName evidence="1">Uncharacterized protein</fullName>
    </submittedName>
</protein>
<proteinExistence type="predicted"/>
<dbReference type="Proteomes" id="UP000243975">
    <property type="component" value="Unassembled WGS sequence"/>
</dbReference>
<organism evidence="1 2">
    <name type="scientific">Cynara cardunculus var. scolymus</name>
    <name type="common">Globe artichoke</name>
    <name type="synonym">Cynara scolymus</name>
    <dbReference type="NCBI Taxonomy" id="59895"/>
    <lineage>
        <taxon>Eukaryota</taxon>
        <taxon>Viridiplantae</taxon>
        <taxon>Streptophyta</taxon>
        <taxon>Embryophyta</taxon>
        <taxon>Tracheophyta</taxon>
        <taxon>Spermatophyta</taxon>
        <taxon>Magnoliopsida</taxon>
        <taxon>eudicotyledons</taxon>
        <taxon>Gunneridae</taxon>
        <taxon>Pentapetalae</taxon>
        <taxon>asterids</taxon>
        <taxon>campanulids</taxon>
        <taxon>Asterales</taxon>
        <taxon>Asteraceae</taxon>
        <taxon>Carduoideae</taxon>
        <taxon>Cardueae</taxon>
        <taxon>Carduinae</taxon>
        <taxon>Cynara</taxon>
    </lineage>
</organism>
<accession>A0A118JSJ2</accession>
<evidence type="ECO:0000313" key="1">
    <source>
        <dbReference type="EMBL" id="KVH89274.1"/>
    </source>
</evidence>